<dbReference type="EMBL" id="PVSR01000010">
    <property type="protein sequence ID" value="PRW63711.1"/>
    <property type="molecule type" value="Genomic_DNA"/>
</dbReference>
<dbReference type="RefSeq" id="WP_106113453.1">
    <property type="nucleotide sequence ID" value="NZ_PVSR01000010.1"/>
</dbReference>
<dbReference type="CDD" id="cd01167">
    <property type="entry name" value="bac_FRK"/>
    <property type="match status" value="1"/>
</dbReference>
<feature type="domain" description="Carbohydrate kinase PfkB" evidence="6">
    <location>
        <begin position="29"/>
        <end position="310"/>
    </location>
</feature>
<dbReference type="Pfam" id="PF00294">
    <property type="entry name" value="PfkB"/>
    <property type="match status" value="1"/>
</dbReference>
<evidence type="ECO:0000256" key="4">
    <source>
        <dbReference type="ARBA" id="ARBA00022777"/>
    </source>
</evidence>
<keyword evidence="8" id="KW-1185">Reference proteome</keyword>
<name>A0A2T0GX74_ACTMO</name>
<dbReference type="PANTHER" id="PTHR43085:SF1">
    <property type="entry name" value="PSEUDOURIDINE KINASE-RELATED"/>
    <property type="match status" value="1"/>
</dbReference>
<comment type="caution">
    <text evidence="7">The sequence shown here is derived from an EMBL/GenBank/DDBJ whole genome shotgun (WGS) entry which is preliminary data.</text>
</comment>
<accession>A0A2T0GX74</accession>
<evidence type="ECO:0000256" key="5">
    <source>
        <dbReference type="ARBA" id="ARBA00022840"/>
    </source>
</evidence>
<organism evidence="7 8">
    <name type="scientific">Actinopolyspora mortivallis</name>
    <dbReference type="NCBI Taxonomy" id="33906"/>
    <lineage>
        <taxon>Bacteria</taxon>
        <taxon>Bacillati</taxon>
        <taxon>Actinomycetota</taxon>
        <taxon>Actinomycetes</taxon>
        <taxon>Actinopolysporales</taxon>
        <taxon>Actinopolysporaceae</taxon>
        <taxon>Actinopolyspora</taxon>
    </lineage>
</organism>
<dbReference type="STRING" id="1050202.GCA_000384035_03068"/>
<dbReference type="InterPro" id="IPR050306">
    <property type="entry name" value="PfkB_Carbo_kinase"/>
</dbReference>
<proteinExistence type="inferred from homology"/>
<dbReference type="InterPro" id="IPR029056">
    <property type="entry name" value="Ribokinase-like"/>
</dbReference>
<dbReference type="InterPro" id="IPR011611">
    <property type="entry name" value="PfkB_dom"/>
</dbReference>
<dbReference type="InParanoid" id="A0A2T0GX74"/>
<keyword evidence="2" id="KW-0808">Transferase</keyword>
<evidence type="ECO:0000256" key="2">
    <source>
        <dbReference type="ARBA" id="ARBA00022679"/>
    </source>
</evidence>
<dbReference type="PANTHER" id="PTHR43085">
    <property type="entry name" value="HEXOKINASE FAMILY MEMBER"/>
    <property type="match status" value="1"/>
</dbReference>
<evidence type="ECO:0000256" key="3">
    <source>
        <dbReference type="ARBA" id="ARBA00022741"/>
    </source>
</evidence>
<protein>
    <submittedName>
        <fullName evidence="7">Carbohydrate kinase</fullName>
    </submittedName>
</protein>
<dbReference type="GO" id="GO:0016301">
    <property type="term" value="F:kinase activity"/>
    <property type="evidence" value="ECO:0007669"/>
    <property type="project" value="UniProtKB-KW"/>
</dbReference>
<sequence length="320" mass="33548">MIIVGGEALVDLVPGQPPAEGGLPPLHPRLGGGPYNTAIALGRLGAPAGMFTRLSTDRFGRELLARLHAAGVDSTMVQIGPEPTTLAVVDLDEHGAARYGFHTTGTAAPLVADPGDPPEGTTALCLGTLGMVLEPGASVYERMLFRYARQGGFVALDPNIRADLIGDPDGYRHRFLEWLSAVSLLKLSVEDAAWLAGLDPDEADVRLLSGPLRDWLRRGPAAVVLTRGAEGISVLTRQEELLGVPPAAVSVVDTIGAGDTIQAALLAWLWREDLLAWESVAGLSQRRWREALSHAAAAAGVTVSRSGAEPPYAAELAGGE</sequence>
<reference evidence="7 8" key="1">
    <citation type="submission" date="2018-03" db="EMBL/GenBank/DDBJ databases">
        <title>Actinopolyspora mortivallis from Sahara, screening for active biomolecules.</title>
        <authorList>
            <person name="Selama O."/>
            <person name="Wellington E.M.H."/>
            <person name="Hacene H."/>
        </authorList>
    </citation>
    <scope>NUCLEOTIDE SEQUENCE [LARGE SCALE GENOMIC DNA]</scope>
    <source>
        <strain evidence="7 8">M5A</strain>
    </source>
</reference>
<dbReference type="AlphaFoldDB" id="A0A2T0GX74"/>
<dbReference type="GO" id="GO:0005524">
    <property type="term" value="F:ATP binding"/>
    <property type="evidence" value="ECO:0007669"/>
    <property type="project" value="UniProtKB-KW"/>
</dbReference>
<evidence type="ECO:0000313" key="8">
    <source>
        <dbReference type="Proteomes" id="UP000239352"/>
    </source>
</evidence>
<dbReference type="InterPro" id="IPR002173">
    <property type="entry name" value="Carboh/pur_kinase_PfkB_CS"/>
</dbReference>
<dbReference type="SUPFAM" id="SSF53613">
    <property type="entry name" value="Ribokinase-like"/>
    <property type="match status" value="1"/>
</dbReference>
<dbReference type="Gene3D" id="3.40.1190.20">
    <property type="match status" value="1"/>
</dbReference>
<gene>
    <name evidence="7" type="ORF">CEP50_08830</name>
</gene>
<evidence type="ECO:0000259" key="6">
    <source>
        <dbReference type="Pfam" id="PF00294"/>
    </source>
</evidence>
<dbReference type="PROSITE" id="PS00584">
    <property type="entry name" value="PFKB_KINASES_2"/>
    <property type="match status" value="1"/>
</dbReference>
<comment type="similarity">
    <text evidence="1">Belongs to the carbohydrate kinase PfkB family.</text>
</comment>
<evidence type="ECO:0000313" key="7">
    <source>
        <dbReference type="EMBL" id="PRW63711.1"/>
    </source>
</evidence>
<dbReference type="Proteomes" id="UP000239352">
    <property type="component" value="Unassembled WGS sequence"/>
</dbReference>
<keyword evidence="3" id="KW-0547">Nucleotide-binding</keyword>
<keyword evidence="4 7" id="KW-0418">Kinase</keyword>
<evidence type="ECO:0000256" key="1">
    <source>
        <dbReference type="ARBA" id="ARBA00010688"/>
    </source>
</evidence>
<keyword evidence="5" id="KW-0067">ATP-binding</keyword>